<gene>
    <name evidence="1" type="ORF">MUBE_01860</name>
</gene>
<accession>A0A3E1HLE8</accession>
<dbReference type="EMBL" id="QAYL01000001">
    <property type="protein sequence ID" value="RFD27342.1"/>
    <property type="molecule type" value="Genomic_DNA"/>
</dbReference>
<reference evidence="1 2" key="1">
    <citation type="submission" date="2018-07" db="EMBL/GenBank/DDBJ databases">
        <title>Whole genome sequence of Mycobacterium uberis.</title>
        <authorList>
            <person name="Benjak A."/>
        </authorList>
    </citation>
    <scope>NUCLEOTIDE SEQUENCE [LARGE SCALE GENOMIC DNA]</scope>
    <source>
        <strain evidence="1 2">Jura</strain>
    </source>
</reference>
<sequence length="65" mass="7170">MPQLLAGNQAVTLTGIDEVSKIWLVSHVVAQTVDNCCNRQWHVNLAPTTNQQLYIEEALGIEGTH</sequence>
<proteinExistence type="predicted"/>
<evidence type="ECO:0000313" key="2">
    <source>
        <dbReference type="Proteomes" id="UP000258522"/>
    </source>
</evidence>
<keyword evidence="2" id="KW-1185">Reference proteome</keyword>
<comment type="caution">
    <text evidence="1">The sequence shown here is derived from an EMBL/GenBank/DDBJ whole genome shotgun (WGS) entry which is preliminary data.</text>
</comment>
<protein>
    <submittedName>
        <fullName evidence="1">Uncharacterized protein</fullName>
    </submittedName>
</protein>
<name>A0A3E1HLE8_9MYCO</name>
<dbReference type="AlphaFoldDB" id="A0A3E1HLE8"/>
<evidence type="ECO:0000313" key="1">
    <source>
        <dbReference type="EMBL" id="RFD27342.1"/>
    </source>
</evidence>
<dbReference type="Proteomes" id="UP000258522">
    <property type="component" value="Unassembled WGS sequence"/>
</dbReference>
<organism evidence="1 2">
    <name type="scientific">Mycobacterium uberis</name>
    <dbReference type="NCBI Taxonomy" id="2162698"/>
    <lineage>
        <taxon>Bacteria</taxon>
        <taxon>Bacillati</taxon>
        <taxon>Actinomycetota</taxon>
        <taxon>Actinomycetes</taxon>
        <taxon>Mycobacteriales</taxon>
        <taxon>Mycobacteriaceae</taxon>
        <taxon>Mycobacterium</taxon>
    </lineage>
</organism>